<evidence type="ECO:0000313" key="3">
    <source>
        <dbReference type="Proteomes" id="UP001375240"/>
    </source>
</evidence>
<sequence length="366" mass="40661">MLLAARFGSTRHCSDDSYTGDSTLTTSLWDSQPESNASSSQNSWDSSHFWRSLPSYQIDKEVDALPSYGESEKISPVKTIFTESNAHEPLTSQSFFSHTGPASILSDSSSSSSSSSNAFIPLTEPNSDISMATTKANGKDAAPEPNPFADPLNWYWIWYNNCLTPEDDDKGPRSLSYYPPPKNMGEALKFALLASGVEITRVGQAFLTHRSIVAITATELTTSSITQLLKSLEFIWENKTDPKDSSAANSSRRRTMTTTAAAKPASDAIPPQVKLQEVFKKKAIQWKTWKLLHILMQRSPMFEKFMLESADDWGCDPERPRINIREPLACKLWRVLQIMVRFGLVKVPGGEFAESDKQPVHKAAPI</sequence>
<gene>
    <name evidence="2" type="ORF">TWF696_001082</name>
</gene>
<organism evidence="2 3">
    <name type="scientific">Orbilia brochopaga</name>
    <dbReference type="NCBI Taxonomy" id="3140254"/>
    <lineage>
        <taxon>Eukaryota</taxon>
        <taxon>Fungi</taxon>
        <taxon>Dikarya</taxon>
        <taxon>Ascomycota</taxon>
        <taxon>Pezizomycotina</taxon>
        <taxon>Orbiliomycetes</taxon>
        <taxon>Orbiliales</taxon>
        <taxon>Orbiliaceae</taxon>
        <taxon>Orbilia</taxon>
    </lineage>
</organism>
<feature type="region of interest" description="Disordered" evidence="1">
    <location>
        <begin position="1"/>
        <end position="20"/>
    </location>
</feature>
<dbReference type="AlphaFoldDB" id="A0AAV9VFL6"/>
<comment type="caution">
    <text evidence="2">The sequence shown here is derived from an EMBL/GenBank/DDBJ whole genome shotgun (WGS) entry which is preliminary data.</text>
</comment>
<protein>
    <submittedName>
        <fullName evidence="2">Uncharacterized protein</fullName>
    </submittedName>
</protein>
<feature type="region of interest" description="Disordered" evidence="1">
    <location>
        <begin position="241"/>
        <end position="267"/>
    </location>
</feature>
<evidence type="ECO:0000313" key="2">
    <source>
        <dbReference type="EMBL" id="KAK6359959.1"/>
    </source>
</evidence>
<proteinExistence type="predicted"/>
<name>A0AAV9VFL6_9PEZI</name>
<feature type="compositionally biased region" description="Low complexity" evidence="1">
    <location>
        <begin position="245"/>
        <end position="262"/>
    </location>
</feature>
<evidence type="ECO:0000256" key="1">
    <source>
        <dbReference type="SAM" id="MobiDB-lite"/>
    </source>
</evidence>
<dbReference type="Proteomes" id="UP001375240">
    <property type="component" value="Unassembled WGS sequence"/>
</dbReference>
<dbReference type="EMBL" id="JAVHNQ010000001">
    <property type="protein sequence ID" value="KAK6359959.1"/>
    <property type="molecule type" value="Genomic_DNA"/>
</dbReference>
<keyword evidence="3" id="KW-1185">Reference proteome</keyword>
<reference evidence="2 3" key="1">
    <citation type="submission" date="2019-10" db="EMBL/GenBank/DDBJ databases">
        <authorList>
            <person name="Palmer J.M."/>
        </authorList>
    </citation>
    <scope>NUCLEOTIDE SEQUENCE [LARGE SCALE GENOMIC DNA]</scope>
    <source>
        <strain evidence="2 3">TWF696</strain>
    </source>
</reference>
<accession>A0AAV9VFL6</accession>